<dbReference type="SUPFAM" id="SSF51395">
    <property type="entry name" value="FMN-linked oxidoreductases"/>
    <property type="match status" value="1"/>
</dbReference>
<accession>A0A916VEM9</accession>
<comment type="caution">
    <text evidence="4">The sequence shown here is derived from an EMBL/GenBank/DDBJ whole genome shotgun (WGS) entry which is preliminary data.</text>
</comment>
<sequence>MFKWISNMVHKAIDEAVDKGVERLIRDQYIENVFELVTGTKKVGAINLVENVMRASQGKPPGRPLGSHLHFSPWEKLLFNPVHLTTFPTPDTEAISTSVVIGRRAKKPLEISIPIMIAAMSYGGALSKHAKIALARAASMVGTATNTGEAGLMEEERKEAKLLIGQYNRGGWLNQPEQYKRLDAIEIQLGQGAQGSSPQRAKAEKIGPEYREVFGLEEGEDAVIHSRLPGVDTKEQFIALVRRLQDETGVPVGLKIAATHLLEQELSIALEAGVDFVTVDGAEGGTHAAAPILEDDLGLPTMFAVRRAARFLSSQGAKDVSLIAAGGLVTPGHFLKALALGADAVYTGTAALVAMIGDQMTEAIPFEPPVDLVIYSSKMTDALDIDRSVTNLTNFLNACVHEMELIAYSTGKTHLSQFTVQDLCALDPFLAPALDVELGFISTADQAKYYAALAAGAGTTPRREQGLLDGVKPQAGETPQEPAEPTLH</sequence>
<protein>
    <submittedName>
        <fullName evidence="4">FMN-binding glutamate synthase family protein</fullName>
    </submittedName>
</protein>
<reference evidence="4" key="1">
    <citation type="submission" date="2020-08" db="EMBL/GenBank/DDBJ databases">
        <authorList>
            <person name="Uke A."/>
            <person name="Chhe C."/>
            <person name="Baramee S."/>
            <person name="Kosugi A."/>
        </authorList>
    </citation>
    <scope>NUCLEOTIDE SEQUENCE</scope>
    <source>
        <strain evidence="4">DA-C8</strain>
    </source>
</reference>
<dbReference type="AlphaFoldDB" id="A0A916VEM9"/>
<dbReference type="EMBL" id="BMAQ01000005">
    <property type="protein sequence ID" value="GFR37387.1"/>
    <property type="molecule type" value="Genomic_DNA"/>
</dbReference>
<feature type="region of interest" description="Disordered" evidence="2">
    <location>
        <begin position="462"/>
        <end position="488"/>
    </location>
</feature>
<evidence type="ECO:0000256" key="1">
    <source>
        <dbReference type="ARBA" id="ARBA00009716"/>
    </source>
</evidence>
<name>A0A916VEM9_9BACL</name>
<organism evidence="4 5">
    <name type="scientific">Insulibacter thermoxylanivorax</name>
    <dbReference type="NCBI Taxonomy" id="2749268"/>
    <lineage>
        <taxon>Bacteria</taxon>
        <taxon>Bacillati</taxon>
        <taxon>Bacillota</taxon>
        <taxon>Bacilli</taxon>
        <taxon>Bacillales</taxon>
        <taxon>Paenibacillaceae</taxon>
        <taxon>Insulibacter</taxon>
    </lineage>
</organism>
<evidence type="ECO:0000256" key="2">
    <source>
        <dbReference type="SAM" id="MobiDB-lite"/>
    </source>
</evidence>
<dbReference type="GO" id="GO:0006537">
    <property type="term" value="P:glutamate biosynthetic process"/>
    <property type="evidence" value="ECO:0007669"/>
    <property type="project" value="InterPro"/>
</dbReference>
<proteinExistence type="inferred from homology"/>
<dbReference type="Pfam" id="PF01645">
    <property type="entry name" value="Glu_synthase"/>
    <property type="match status" value="1"/>
</dbReference>
<dbReference type="PANTHER" id="PTHR43819">
    <property type="entry name" value="ARCHAEAL-TYPE GLUTAMATE SYNTHASE [NADPH]"/>
    <property type="match status" value="1"/>
</dbReference>
<evidence type="ECO:0000313" key="4">
    <source>
        <dbReference type="EMBL" id="GFR37387.1"/>
    </source>
</evidence>
<dbReference type="InterPro" id="IPR013785">
    <property type="entry name" value="Aldolase_TIM"/>
</dbReference>
<reference evidence="4" key="2">
    <citation type="journal article" date="2021" name="Data Brief">
        <title>Draft genome sequence data of the facultative, thermophilic, xylanolytic bacterium Paenibacillus sp. strain DA-C8.</title>
        <authorList>
            <person name="Chhe C."/>
            <person name="Uke A."/>
            <person name="Baramee S."/>
            <person name="Ungkulpasvich U."/>
            <person name="Tachaapaikoon C."/>
            <person name="Pason P."/>
            <person name="Waeonukul R."/>
            <person name="Ratanakhanokchai K."/>
            <person name="Kosugi A."/>
        </authorList>
    </citation>
    <scope>NUCLEOTIDE SEQUENCE</scope>
    <source>
        <strain evidence="4">DA-C8</strain>
    </source>
</reference>
<dbReference type="InterPro" id="IPR002932">
    <property type="entry name" value="Glu_synthdom"/>
</dbReference>
<evidence type="ECO:0000259" key="3">
    <source>
        <dbReference type="Pfam" id="PF01645"/>
    </source>
</evidence>
<dbReference type="GO" id="GO:0015930">
    <property type="term" value="F:glutamate synthase activity"/>
    <property type="evidence" value="ECO:0007669"/>
    <property type="project" value="InterPro"/>
</dbReference>
<dbReference type="Proteomes" id="UP000654993">
    <property type="component" value="Unassembled WGS sequence"/>
</dbReference>
<evidence type="ECO:0000313" key="5">
    <source>
        <dbReference type="Proteomes" id="UP000654993"/>
    </source>
</evidence>
<dbReference type="RefSeq" id="WP_200965673.1">
    <property type="nucleotide sequence ID" value="NZ_BMAQ01000005.1"/>
</dbReference>
<feature type="domain" description="Glutamate synthase" evidence="3">
    <location>
        <begin position="101"/>
        <end position="411"/>
    </location>
</feature>
<dbReference type="Gene3D" id="3.20.20.70">
    <property type="entry name" value="Aldolase class I"/>
    <property type="match status" value="1"/>
</dbReference>
<dbReference type="CDD" id="cd02808">
    <property type="entry name" value="GltS_FMN"/>
    <property type="match status" value="1"/>
</dbReference>
<dbReference type="PANTHER" id="PTHR43819:SF1">
    <property type="entry name" value="ARCHAEAL-TYPE GLUTAMATE SYNTHASE [NADPH]"/>
    <property type="match status" value="1"/>
</dbReference>
<keyword evidence="5" id="KW-1185">Reference proteome</keyword>
<gene>
    <name evidence="4" type="ORF">PRECH8_06830</name>
</gene>
<comment type="similarity">
    <text evidence="1">Belongs to the glutamate synthase family.</text>
</comment>